<proteinExistence type="predicted"/>
<gene>
    <name evidence="2" type="ORF">BT96DRAFT_967877</name>
</gene>
<evidence type="ECO:0000313" key="3">
    <source>
        <dbReference type="Proteomes" id="UP000799118"/>
    </source>
</evidence>
<accession>A0A6A4GX28</accession>
<dbReference type="EMBL" id="ML769677">
    <property type="protein sequence ID" value="KAE9389910.1"/>
    <property type="molecule type" value="Genomic_DNA"/>
</dbReference>
<name>A0A6A4GX28_9AGAR</name>
<organism evidence="2 3">
    <name type="scientific">Gymnopus androsaceus JB14</name>
    <dbReference type="NCBI Taxonomy" id="1447944"/>
    <lineage>
        <taxon>Eukaryota</taxon>
        <taxon>Fungi</taxon>
        <taxon>Dikarya</taxon>
        <taxon>Basidiomycota</taxon>
        <taxon>Agaricomycotina</taxon>
        <taxon>Agaricomycetes</taxon>
        <taxon>Agaricomycetidae</taxon>
        <taxon>Agaricales</taxon>
        <taxon>Marasmiineae</taxon>
        <taxon>Omphalotaceae</taxon>
        <taxon>Gymnopus</taxon>
    </lineage>
</organism>
<feature type="compositionally biased region" description="Low complexity" evidence="1">
    <location>
        <begin position="58"/>
        <end position="67"/>
    </location>
</feature>
<feature type="region of interest" description="Disordered" evidence="1">
    <location>
        <begin position="53"/>
        <end position="82"/>
    </location>
</feature>
<keyword evidence="3" id="KW-1185">Reference proteome</keyword>
<reference evidence="2" key="1">
    <citation type="journal article" date="2019" name="Environ. Microbiol.">
        <title>Fungal ecological strategies reflected in gene transcription - a case study of two litter decomposers.</title>
        <authorList>
            <person name="Barbi F."/>
            <person name="Kohler A."/>
            <person name="Barry K."/>
            <person name="Baskaran P."/>
            <person name="Daum C."/>
            <person name="Fauchery L."/>
            <person name="Ihrmark K."/>
            <person name="Kuo A."/>
            <person name="LaButti K."/>
            <person name="Lipzen A."/>
            <person name="Morin E."/>
            <person name="Grigoriev I.V."/>
            <person name="Henrissat B."/>
            <person name="Lindahl B."/>
            <person name="Martin F."/>
        </authorList>
    </citation>
    <scope>NUCLEOTIDE SEQUENCE</scope>
    <source>
        <strain evidence="2">JB14</strain>
    </source>
</reference>
<dbReference type="PANTHER" id="PTHR33266">
    <property type="entry name" value="CHROMOSOME 15, WHOLE GENOME SHOTGUN SEQUENCE"/>
    <property type="match status" value="1"/>
</dbReference>
<sequence length="862" mass="96138">MKHAENKAVAYSWVRLRGVGGRGNEKDYEFDGGESRIGVESNKLIGAPTAKMTQQHNLSTLSNSSSDSDSDPLKSIDPDDDVITDEDHLRLDKAVKASEPIPTLLKYQLIAEGRSLITVQDFRKSVLSTVCRTAAPRGLKLLTVEKAEELIQKYPQLGQMEIRRLTYKVAELLRSKLEESIQGQRGKPVYIASIKATQDSWNHDFIGNAHHALKQHILHHNAAMTKSYAPHCTIVQSTGTGKSKTVDEFSKKNFVIPLNLRNPEARGYPASDKQVYSFFDSGILSSASQDSLRFRMNAFMFALFKKCDEVIKEATVSRSQAWLRDEGAAWFRERMTEGQTMRSQGAYRVKFYDDVVDHARKVKDDASIRVLAMARSLISNLDHPENNLLGDKNPIVYLAFDEAHVLIPPYIDDTKFLSLLSHLQWVLHTCKSLRLFTIFLSTTGKIHLNEFVLPKGAEDSSNRVQSGILRTIPPFCALGWDHCAAPFPVDKMKLSYVSSLEYQACLGRPLFGSRYISGSRLPASKERNELLSDIVEFAAQKLIGSDTTTWPGNLTPEQELACLSARLPIEFTSSPSTQAEKDQDQVASHMRVYLSVDESFRQFTSLNPSEPIVSEGAYLLMNSSRIKFHAPSALSRILSEFSVNQGDRGELVAMLALTMARDVAVNSLDIDVFGVIPFLKALIPKPPQITDLFHNIMKMKPSVYQGPDDQNVTLKRAFEGVNLHFNHFVKRQQQNNLSKQLIRGFIARCAAVMGADNQPGLDMATPTVNGDLVEENTQSLIMYQVKNDPSYDATVKPHLFDLMDPVALGFIDAEEKLATPIIRIVLALGAKTPAINYVKTQKQGNFTSYDIWIAGLCPLCCG</sequence>
<dbReference type="Proteomes" id="UP000799118">
    <property type="component" value="Unassembled WGS sequence"/>
</dbReference>
<dbReference type="PANTHER" id="PTHR33266:SF1">
    <property type="entry name" value="F-BOX DOMAIN-CONTAINING PROTEIN"/>
    <property type="match status" value="1"/>
</dbReference>
<dbReference type="AlphaFoldDB" id="A0A6A4GX28"/>
<evidence type="ECO:0000313" key="2">
    <source>
        <dbReference type="EMBL" id="KAE9389910.1"/>
    </source>
</evidence>
<dbReference type="OrthoDB" id="107110at2759"/>
<evidence type="ECO:0000256" key="1">
    <source>
        <dbReference type="SAM" id="MobiDB-lite"/>
    </source>
</evidence>
<protein>
    <submittedName>
        <fullName evidence="2">Uncharacterized protein</fullName>
    </submittedName>
</protein>